<evidence type="ECO:0000256" key="7">
    <source>
        <dbReference type="ARBA" id="ARBA00023235"/>
    </source>
</evidence>
<keyword evidence="5 9" id="KW-0697">Rotamase</keyword>
<keyword evidence="6" id="KW-0143">Chaperone</keyword>
<dbReference type="Pfam" id="PF00254">
    <property type="entry name" value="FKBP_C"/>
    <property type="match status" value="1"/>
</dbReference>
<evidence type="ECO:0000256" key="8">
    <source>
        <dbReference type="ARBA" id="ARBA00037071"/>
    </source>
</evidence>
<evidence type="ECO:0000313" key="16">
    <source>
        <dbReference type="Proteomes" id="UP000327458"/>
    </source>
</evidence>
<dbReference type="EMBL" id="VMRG01000001">
    <property type="protein sequence ID" value="KAA6231994.1"/>
    <property type="molecule type" value="Genomic_DNA"/>
</dbReference>
<dbReference type="InterPro" id="IPR001179">
    <property type="entry name" value="PPIase_FKBP_dom"/>
</dbReference>
<dbReference type="GO" id="GO:0042026">
    <property type="term" value="P:protein refolding"/>
    <property type="evidence" value="ECO:0007669"/>
    <property type="project" value="UniProtKB-ARBA"/>
</dbReference>
<keyword evidence="17" id="KW-1185">Reference proteome</keyword>
<dbReference type="OMA" id="HSHEGGC"/>
<evidence type="ECO:0000256" key="9">
    <source>
        <dbReference type="PROSITE-ProRule" id="PRU00277"/>
    </source>
</evidence>
<dbReference type="EC" id="5.2.1.8" evidence="10"/>
<evidence type="ECO:0000256" key="10">
    <source>
        <dbReference type="RuleBase" id="RU003915"/>
    </source>
</evidence>
<dbReference type="EMBL" id="WUBZ01000021">
    <property type="protein sequence ID" value="MWV54798.1"/>
    <property type="molecule type" value="Genomic_DNA"/>
</dbReference>
<comment type="caution">
    <text evidence="14">The sequence shown here is derived from an EMBL/GenBank/DDBJ whole genome shotgun (WGS) entry which is preliminary data.</text>
</comment>
<dbReference type="SUPFAM" id="SSF54534">
    <property type="entry name" value="FKBP-like"/>
    <property type="match status" value="1"/>
</dbReference>
<evidence type="ECO:0000313" key="17">
    <source>
        <dbReference type="Proteomes" id="UP000489351"/>
    </source>
</evidence>
<protein>
    <recommendedName>
        <fullName evidence="10">Peptidyl-prolyl cis-trans isomerase</fullName>
        <ecNumber evidence="10">5.2.1.8</ecNumber>
    </recommendedName>
</protein>
<organism evidence="14 15">
    <name type="scientific">Chlorobium phaeovibrioides</name>
    <dbReference type="NCBI Taxonomy" id="1094"/>
    <lineage>
        <taxon>Bacteria</taxon>
        <taxon>Pseudomonadati</taxon>
        <taxon>Chlorobiota</taxon>
        <taxon>Chlorobiia</taxon>
        <taxon>Chlorobiales</taxon>
        <taxon>Chlorobiaceae</taxon>
        <taxon>Chlorobium/Pelodictyon group</taxon>
        <taxon>Chlorobium</taxon>
    </lineage>
</organism>
<keyword evidence="7 9" id="KW-0413">Isomerase</keyword>
<gene>
    <name evidence="14" type="ORF">EKD02_08920</name>
    <name evidence="12" type="ORF">FP507_01910</name>
    <name evidence="13" type="ORF">GJ685_06925</name>
</gene>
<comment type="similarity">
    <text evidence="3 10">Belongs to the FKBP-type PPIase family.</text>
</comment>
<evidence type="ECO:0000313" key="15">
    <source>
        <dbReference type="Proteomes" id="UP000279908"/>
    </source>
</evidence>
<dbReference type="EMBL" id="RXYK01000017">
    <property type="protein sequence ID" value="RTY35950.1"/>
    <property type="molecule type" value="Genomic_DNA"/>
</dbReference>
<comment type="subcellular location">
    <subcellularLocation>
        <location evidence="2">Cytoplasm</location>
    </subcellularLocation>
</comment>
<dbReference type="RefSeq" id="WP_011889609.1">
    <property type="nucleotide sequence ID" value="NZ_CP041698.1"/>
</dbReference>
<evidence type="ECO:0000313" key="14">
    <source>
        <dbReference type="EMBL" id="RTY35950.1"/>
    </source>
</evidence>
<reference evidence="14 15" key="1">
    <citation type="submission" date="2018-12" db="EMBL/GenBank/DDBJ databases">
        <authorList>
            <person name="Lunina O.N."/>
            <person name="Grouzdev D.S."/>
            <person name="Gorlenko V.M."/>
            <person name="Savvichev A.S."/>
        </authorList>
    </citation>
    <scope>NUCLEOTIDE SEQUENCE [LARGE SCALE GENOMIC DNA]</scope>
    <source>
        <strain evidence="14 15">BrKhr-17</strain>
    </source>
</reference>
<name>A0A432ATW1_CHLPH</name>
<dbReference type="PANTHER" id="PTHR47861:SF3">
    <property type="entry name" value="FKBP-TYPE PEPTIDYL-PROLYL CIS-TRANS ISOMERASE SLYD"/>
    <property type="match status" value="1"/>
</dbReference>
<evidence type="ECO:0000313" key="13">
    <source>
        <dbReference type="EMBL" id="MWV54798.1"/>
    </source>
</evidence>
<dbReference type="GO" id="GO:0005737">
    <property type="term" value="C:cytoplasm"/>
    <property type="evidence" value="ECO:0007669"/>
    <property type="project" value="UniProtKB-SubCell"/>
</dbReference>
<evidence type="ECO:0000259" key="11">
    <source>
        <dbReference type="PROSITE" id="PS50059"/>
    </source>
</evidence>
<dbReference type="InterPro" id="IPR046357">
    <property type="entry name" value="PPIase_dom_sf"/>
</dbReference>
<keyword evidence="4" id="KW-0963">Cytoplasm</keyword>
<evidence type="ECO:0000256" key="5">
    <source>
        <dbReference type="ARBA" id="ARBA00023110"/>
    </source>
</evidence>
<dbReference type="PANTHER" id="PTHR47861">
    <property type="entry name" value="FKBP-TYPE PEPTIDYL-PROLYL CIS-TRANS ISOMERASE SLYD"/>
    <property type="match status" value="1"/>
</dbReference>
<evidence type="ECO:0000256" key="2">
    <source>
        <dbReference type="ARBA" id="ARBA00004496"/>
    </source>
</evidence>
<proteinExistence type="inferred from homology"/>
<accession>A0A432ATW1</accession>
<feature type="domain" description="PPIase FKBP-type" evidence="11">
    <location>
        <begin position="7"/>
        <end position="79"/>
    </location>
</feature>
<evidence type="ECO:0000256" key="3">
    <source>
        <dbReference type="ARBA" id="ARBA00006577"/>
    </source>
</evidence>
<dbReference type="GO" id="GO:0003755">
    <property type="term" value="F:peptidyl-prolyl cis-trans isomerase activity"/>
    <property type="evidence" value="ECO:0007669"/>
    <property type="project" value="UniProtKB-UniRule"/>
</dbReference>
<evidence type="ECO:0000256" key="1">
    <source>
        <dbReference type="ARBA" id="ARBA00000971"/>
    </source>
</evidence>
<reference evidence="12 16" key="2">
    <citation type="submission" date="2019-07" db="EMBL/GenBank/DDBJ databases">
        <title>Draft genome Sequence of Chlorobium phaeovibrioides sp. strain PhvTcv-s14, from the Phylum Chlorobi.</title>
        <authorList>
            <person name="Babenko V."/>
            <person name="Boldyreva D."/>
            <person name="Kanygina A."/>
            <person name="Selezneva O."/>
            <person name="Akopiyan T."/>
            <person name="Lunina O."/>
        </authorList>
    </citation>
    <scope>NUCLEOTIDE SEQUENCE [LARGE SCALE GENOMIC DNA]</scope>
    <source>
        <strain evidence="12 16">GrTcv12</strain>
    </source>
</reference>
<dbReference type="PROSITE" id="PS50059">
    <property type="entry name" value="FKBP_PPIASE"/>
    <property type="match status" value="1"/>
</dbReference>
<sequence length="142" mass="15180">MAQAKQGDKVKVHYTGKLEDGTVFDTSADREPLEFTVGGGQVIPGFDAAVIDMAPGEVRVSVIPVEEAYGPHSEELVTPVDRSRFGADMELEIGQQLQVGLADGQQAIVMIVDMNEDSVTLDANHPLAGQALTFEIELVEIG</sequence>
<dbReference type="Proteomes" id="UP000327458">
    <property type="component" value="Unassembled WGS sequence"/>
</dbReference>
<dbReference type="Gene3D" id="3.10.50.40">
    <property type="match status" value="1"/>
</dbReference>
<comment type="function">
    <text evidence="8">Also involved in hydrogenase metallocenter assembly, probably by participating in the nickel insertion step. This function in hydrogenase biosynthesis requires chaperone activity and the presence of the metal-binding domain, but not PPIase activity.</text>
</comment>
<dbReference type="Proteomes" id="UP000489351">
    <property type="component" value="Unassembled WGS sequence"/>
</dbReference>
<comment type="catalytic activity">
    <reaction evidence="1 9 10">
        <text>[protein]-peptidylproline (omega=180) = [protein]-peptidylproline (omega=0)</text>
        <dbReference type="Rhea" id="RHEA:16237"/>
        <dbReference type="Rhea" id="RHEA-COMP:10747"/>
        <dbReference type="Rhea" id="RHEA-COMP:10748"/>
        <dbReference type="ChEBI" id="CHEBI:83833"/>
        <dbReference type="ChEBI" id="CHEBI:83834"/>
        <dbReference type="EC" id="5.2.1.8"/>
    </reaction>
</comment>
<evidence type="ECO:0000313" key="12">
    <source>
        <dbReference type="EMBL" id="KAA6231994.1"/>
    </source>
</evidence>
<dbReference type="Proteomes" id="UP000279908">
    <property type="component" value="Unassembled WGS sequence"/>
</dbReference>
<reference evidence="13 17" key="3">
    <citation type="submission" date="2019-11" db="EMBL/GenBank/DDBJ databases">
        <title>Green- and brown-colored morphotypes of Chlorobia in the stratified aquatic ecosystems of Kandalaksha Gulf (White Sea): A model for study of the accessory genome evolution.</title>
        <authorList>
            <person name="Grouzdev D.S."/>
        </authorList>
    </citation>
    <scope>NUCLEOTIDE SEQUENCE [LARGE SCALE GENOMIC DNA]</scope>
    <source>
        <strain evidence="13 17">ZM</strain>
    </source>
</reference>
<evidence type="ECO:0000256" key="4">
    <source>
        <dbReference type="ARBA" id="ARBA00022490"/>
    </source>
</evidence>
<evidence type="ECO:0000256" key="6">
    <source>
        <dbReference type="ARBA" id="ARBA00023186"/>
    </source>
</evidence>
<dbReference type="AlphaFoldDB" id="A0A432ATW1"/>